<feature type="chain" id="PRO_5009128525" evidence="1">
    <location>
        <begin position="28"/>
        <end position="190"/>
    </location>
</feature>
<dbReference type="InterPro" id="IPR032710">
    <property type="entry name" value="NTF2-like_dom_sf"/>
</dbReference>
<dbReference type="Gene3D" id="3.10.450.50">
    <property type="match status" value="1"/>
</dbReference>
<dbReference type="AlphaFoldDB" id="A0A1E3GPY8"/>
<gene>
    <name evidence="3" type="ORF">A9E74_02189</name>
</gene>
<dbReference type="Proteomes" id="UP000094379">
    <property type="component" value="Unassembled WGS sequence"/>
</dbReference>
<feature type="domain" description="SnoaL-like" evidence="2">
    <location>
        <begin position="57"/>
        <end position="162"/>
    </location>
</feature>
<dbReference type="PROSITE" id="PS51257">
    <property type="entry name" value="PROKAR_LIPOPROTEIN"/>
    <property type="match status" value="1"/>
</dbReference>
<dbReference type="Pfam" id="PF12680">
    <property type="entry name" value="SnoaL_2"/>
    <property type="match status" value="1"/>
</dbReference>
<keyword evidence="1" id="KW-0732">Signal</keyword>
<evidence type="ECO:0000313" key="4">
    <source>
        <dbReference type="Proteomes" id="UP000094379"/>
    </source>
</evidence>
<name>A0A1E3GPY8_9GAMM</name>
<evidence type="ECO:0000259" key="2">
    <source>
        <dbReference type="Pfam" id="PF12680"/>
    </source>
</evidence>
<feature type="signal peptide" evidence="1">
    <location>
        <begin position="1"/>
        <end position="27"/>
    </location>
</feature>
<reference evidence="3 4" key="1">
    <citation type="submission" date="2016-07" db="EMBL/GenBank/DDBJ databases">
        <title>Draft Genome Sequence of Methylophaga muralis Bur 1.</title>
        <authorList>
            <person name="Vasilenko O.V."/>
            <person name="Doronina N.V."/>
            <person name="Shmareva M.N."/>
            <person name="Tarlachkov S.V."/>
            <person name="Mustakhimov I."/>
            <person name="Trotsenko Y.A."/>
        </authorList>
    </citation>
    <scope>NUCLEOTIDE SEQUENCE [LARGE SCALE GENOMIC DNA]</scope>
    <source>
        <strain evidence="3 4">Bur 1</strain>
    </source>
</reference>
<dbReference type="InterPro" id="IPR037401">
    <property type="entry name" value="SnoaL-like"/>
</dbReference>
<dbReference type="STRING" id="291169.A9E74_02189"/>
<proteinExistence type="predicted"/>
<evidence type="ECO:0000256" key="1">
    <source>
        <dbReference type="SAM" id="SignalP"/>
    </source>
</evidence>
<organism evidence="3 4">
    <name type="scientific">Methylophaga muralis</name>
    <dbReference type="NCBI Taxonomy" id="291169"/>
    <lineage>
        <taxon>Bacteria</taxon>
        <taxon>Pseudomonadati</taxon>
        <taxon>Pseudomonadota</taxon>
        <taxon>Gammaproteobacteria</taxon>
        <taxon>Thiotrichales</taxon>
        <taxon>Piscirickettsiaceae</taxon>
        <taxon>Methylophaga</taxon>
    </lineage>
</organism>
<dbReference type="RefSeq" id="WP_084003047.1">
    <property type="nucleotide sequence ID" value="NZ_MCRI01000028.1"/>
</dbReference>
<keyword evidence="4" id="KW-1185">Reference proteome</keyword>
<evidence type="ECO:0000313" key="3">
    <source>
        <dbReference type="EMBL" id="ODN66094.1"/>
    </source>
</evidence>
<dbReference type="EMBL" id="MCRI01000028">
    <property type="protein sequence ID" value="ODN66094.1"/>
    <property type="molecule type" value="Genomic_DNA"/>
</dbReference>
<dbReference type="SUPFAM" id="SSF54427">
    <property type="entry name" value="NTF2-like"/>
    <property type="match status" value="1"/>
</dbReference>
<accession>A0A1E3GPY8</accession>
<sequence>MLKKSVQSRLSWLLPFLILLSACSSNAMQSAYIEDYRKALSVEGVALHNDVEAVKGFIEVFNQVQHGDVASIINETYAETLYFNDTFRTITNRNELIDYMQHTGQQVDRLEVKIEDIAMSKQDIYVRWVMRMQFSVMGKKIDSESIGISQLRFDKDGKIILHQDFWDGVDGFYQYLPIIGYSLRKIRNQL</sequence>
<comment type="caution">
    <text evidence="3">The sequence shown here is derived from an EMBL/GenBank/DDBJ whole genome shotgun (WGS) entry which is preliminary data.</text>
</comment>
<protein>
    <submittedName>
        <fullName evidence="3">SnoaL-like domain protein</fullName>
    </submittedName>
</protein>